<dbReference type="CDD" id="cd01714">
    <property type="entry name" value="ETF_beta"/>
    <property type="match status" value="1"/>
</dbReference>
<dbReference type="PANTHER" id="PTHR21294:SF8">
    <property type="entry name" value="ELECTRON TRANSFER FLAVOPROTEIN SUBUNIT BETA"/>
    <property type="match status" value="1"/>
</dbReference>
<evidence type="ECO:0000256" key="7">
    <source>
        <dbReference type="PIRNR" id="PIRNR000090"/>
    </source>
</evidence>
<evidence type="ECO:0000256" key="4">
    <source>
        <dbReference type="ARBA" id="ARBA00022982"/>
    </source>
</evidence>
<comment type="similarity">
    <text evidence="2 7">Belongs to the ETF beta-subunit/FixA family.</text>
</comment>
<dbReference type="InterPro" id="IPR000049">
    <property type="entry name" value="ET-Flavoprotein_bsu_CS"/>
</dbReference>
<evidence type="ECO:0000256" key="2">
    <source>
        <dbReference type="ARBA" id="ARBA00007557"/>
    </source>
</evidence>
<keyword evidence="10" id="KW-1185">Reference proteome</keyword>
<comment type="cofactor">
    <cofactor evidence="7">
        <name>FAD</name>
        <dbReference type="ChEBI" id="CHEBI:57692"/>
    </cofactor>
    <text evidence="7">Binds 1 FAD per dimer.</text>
</comment>
<dbReference type="SMART" id="SM00893">
    <property type="entry name" value="ETF"/>
    <property type="match status" value="1"/>
</dbReference>
<reference evidence="9" key="2">
    <citation type="submission" date="2021-10" db="EMBL/GenBank/DDBJ databases">
        <title>Phylogenomics reveals ancestral predisposition of the termite-cultivated fungus Termitomyces towards a domesticated lifestyle.</title>
        <authorList>
            <person name="Auxier B."/>
            <person name="Grum-Grzhimaylo A."/>
            <person name="Cardenas M.E."/>
            <person name="Lodge J.D."/>
            <person name="Laessoe T."/>
            <person name="Pedersen O."/>
            <person name="Smith M.E."/>
            <person name="Kuyper T.W."/>
            <person name="Franco-Molano E.A."/>
            <person name="Baroni T.J."/>
            <person name="Aanen D.K."/>
        </authorList>
    </citation>
    <scope>NUCLEOTIDE SEQUENCE</scope>
    <source>
        <strain evidence="9">D49</strain>
    </source>
</reference>
<comment type="caution">
    <text evidence="9">The sequence shown here is derived from an EMBL/GenBank/DDBJ whole genome shotgun (WGS) entry which is preliminary data.</text>
</comment>
<evidence type="ECO:0000259" key="8">
    <source>
        <dbReference type="SMART" id="SM00893"/>
    </source>
</evidence>
<comment type="subunit">
    <text evidence="7">Heterodimer of an alpha and a beta subunit.</text>
</comment>
<dbReference type="Pfam" id="PF01012">
    <property type="entry name" value="ETF"/>
    <property type="match status" value="1"/>
</dbReference>
<dbReference type="InterPro" id="IPR014730">
    <property type="entry name" value="ETF_a/b_N"/>
</dbReference>
<reference evidence="9" key="1">
    <citation type="submission" date="2021-02" db="EMBL/GenBank/DDBJ databases">
        <authorList>
            <person name="Nieuwenhuis M."/>
            <person name="Van De Peppel L.J.J."/>
        </authorList>
    </citation>
    <scope>NUCLEOTIDE SEQUENCE</scope>
    <source>
        <strain evidence="9">D49</strain>
    </source>
</reference>
<name>A0A9P7FRB2_9AGAR</name>
<dbReference type="InterPro" id="IPR033948">
    <property type="entry name" value="ETF_beta_N"/>
</dbReference>
<proteinExistence type="inferred from homology"/>
<dbReference type="GO" id="GO:0009063">
    <property type="term" value="P:amino acid catabolic process"/>
    <property type="evidence" value="ECO:0007669"/>
    <property type="project" value="TreeGrafter"/>
</dbReference>
<dbReference type="PANTHER" id="PTHR21294">
    <property type="entry name" value="ELECTRON TRANSFER FLAVOPROTEIN BETA-SUBUNIT"/>
    <property type="match status" value="1"/>
</dbReference>
<keyword evidence="3 7" id="KW-0813">Transport</keyword>
<feature type="domain" description="Electron transfer flavoprotein alpha/beta-subunit N-terminal" evidence="8">
    <location>
        <begin position="37"/>
        <end position="233"/>
    </location>
</feature>
<dbReference type="EMBL" id="JABCKI010006063">
    <property type="protein sequence ID" value="KAG5635569.1"/>
    <property type="molecule type" value="Genomic_DNA"/>
</dbReference>
<evidence type="ECO:0000256" key="3">
    <source>
        <dbReference type="ARBA" id="ARBA00022448"/>
    </source>
</evidence>
<sequence>MRPSPARLLNILVPVKRLLTVNRAVDYAVKIRVNPQQTGIDLNVKHSMNPFDEIAVEEAVRLRERLKDGVKSIKAVTIGPPKSIETLRTALAMGADASIHVETPESAPAPEPLAVAKTLREIIKRQDGGVDLVILGKQAIDDDLGMTGQMLAGLLGWGQATFASKVEIDTVKKEAVVTREIDGGGEEIRCKLPLIITTDLRLNEPRYASLPNIMKAKKKPVEKFTPEDLGVDLTPQLETLKVAEPPARVGGGKVANVDELVEKLKAAGITAA</sequence>
<dbReference type="PROSITE" id="PS01065">
    <property type="entry name" value="ETF_BETA"/>
    <property type="match status" value="1"/>
</dbReference>
<protein>
    <recommendedName>
        <fullName evidence="6 7">Probable electron transfer flavoprotein subunit beta</fullName>
    </recommendedName>
</protein>
<dbReference type="Proteomes" id="UP000717328">
    <property type="component" value="Unassembled WGS sequence"/>
</dbReference>
<evidence type="ECO:0000313" key="9">
    <source>
        <dbReference type="EMBL" id="KAG5635569.1"/>
    </source>
</evidence>
<keyword evidence="4 7" id="KW-0249">Electron transport</keyword>
<evidence type="ECO:0000256" key="1">
    <source>
        <dbReference type="ARBA" id="ARBA00004305"/>
    </source>
</evidence>
<keyword evidence="7" id="KW-0496">Mitochondrion</keyword>
<gene>
    <name evidence="9" type="ORF">H0H81_010773</name>
</gene>
<dbReference type="GO" id="GO:0033539">
    <property type="term" value="P:fatty acid beta-oxidation using acyl-CoA dehydrogenase"/>
    <property type="evidence" value="ECO:0007669"/>
    <property type="project" value="TreeGrafter"/>
</dbReference>
<dbReference type="GO" id="GO:0009055">
    <property type="term" value="F:electron transfer activity"/>
    <property type="evidence" value="ECO:0007669"/>
    <property type="project" value="InterPro"/>
</dbReference>
<dbReference type="Gene3D" id="3.40.50.620">
    <property type="entry name" value="HUPs"/>
    <property type="match status" value="1"/>
</dbReference>
<organism evidence="9 10">
    <name type="scientific">Sphagnurus paluster</name>
    <dbReference type="NCBI Taxonomy" id="117069"/>
    <lineage>
        <taxon>Eukaryota</taxon>
        <taxon>Fungi</taxon>
        <taxon>Dikarya</taxon>
        <taxon>Basidiomycota</taxon>
        <taxon>Agaricomycotina</taxon>
        <taxon>Agaricomycetes</taxon>
        <taxon>Agaricomycetidae</taxon>
        <taxon>Agaricales</taxon>
        <taxon>Tricholomatineae</taxon>
        <taxon>Lyophyllaceae</taxon>
        <taxon>Sphagnurus</taxon>
    </lineage>
</organism>
<dbReference type="PIRSF" id="PIRSF000090">
    <property type="entry name" value="Beta-ETF"/>
    <property type="match status" value="1"/>
</dbReference>
<evidence type="ECO:0000313" key="10">
    <source>
        <dbReference type="Proteomes" id="UP000717328"/>
    </source>
</evidence>
<dbReference type="FunFam" id="3.40.50.620:FF:000011">
    <property type="entry name" value="Electron transfer flavoprotein subunit beta"/>
    <property type="match status" value="1"/>
</dbReference>
<dbReference type="AlphaFoldDB" id="A0A9P7FRB2"/>
<accession>A0A9P7FRB2</accession>
<dbReference type="InterPro" id="IPR012255">
    <property type="entry name" value="ETF_b"/>
</dbReference>
<comment type="subcellular location">
    <subcellularLocation>
        <location evidence="1 7">Mitochondrion matrix</location>
    </subcellularLocation>
</comment>
<dbReference type="InterPro" id="IPR014729">
    <property type="entry name" value="Rossmann-like_a/b/a_fold"/>
</dbReference>
<dbReference type="GO" id="GO:0005759">
    <property type="term" value="C:mitochondrial matrix"/>
    <property type="evidence" value="ECO:0007669"/>
    <property type="project" value="UniProtKB-SubCell"/>
</dbReference>
<dbReference type="SUPFAM" id="SSF52402">
    <property type="entry name" value="Adenine nucleotide alpha hydrolases-like"/>
    <property type="match status" value="1"/>
</dbReference>
<dbReference type="OrthoDB" id="276685at2759"/>
<evidence type="ECO:0000256" key="6">
    <source>
        <dbReference type="ARBA" id="ARBA00070315"/>
    </source>
</evidence>
<evidence type="ECO:0000256" key="5">
    <source>
        <dbReference type="ARBA" id="ARBA00025416"/>
    </source>
</evidence>
<comment type="function">
    <text evidence="5 7">The electron transfer flavoprotein serves as a specific electron acceptor for several dehydrogenases, including five acyl-CoA dehydrogenases, glutaryl-CoA and sarcosine dehydrogenase. It transfers the electrons to the main mitochondrial respiratory chain via ETF-ubiquinone oxidoreductase (ETF dehydrogenase).</text>
</comment>
<comment type="cofactor">
    <cofactor evidence="7">
        <name>AMP</name>
        <dbReference type="ChEBI" id="CHEBI:456215"/>
    </cofactor>
    <text evidence="7">Binds 1 AMP per subunit.</text>
</comment>